<keyword evidence="2" id="KW-1185">Reference proteome</keyword>
<proteinExistence type="predicted"/>
<evidence type="ECO:0000313" key="2">
    <source>
        <dbReference type="Proteomes" id="UP000467840"/>
    </source>
</evidence>
<dbReference type="Proteomes" id="UP000467840">
    <property type="component" value="Chromosome 12"/>
</dbReference>
<dbReference type="EMBL" id="JAAGAX010000018">
    <property type="protein sequence ID" value="KAF2284705.1"/>
    <property type="molecule type" value="Genomic_DNA"/>
</dbReference>
<dbReference type="AlphaFoldDB" id="A0A6A6K8J7"/>
<accession>A0A6A6K8J7</accession>
<protein>
    <submittedName>
        <fullName evidence="1">Uncharacterized protein</fullName>
    </submittedName>
</protein>
<comment type="caution">
    <text evidence="1">The sequence shown here is derived from an EMBL/GenBank/DDBJ whole genome shotgun (WGS) entry which is preliminary data.</text>
</comment>
<sequence>MNVDEGSNAQDNANVGSDLGNWIRRSCSHCPPQQAEFQAEFREWRSGYTAGEEKSFTRREGLWEVERARAGWDRGPEECLRLSVVRILMQEALAQARIRLLLRALLLGLNHLVVLR</sequence>
<reference evidence="1 2" key="1">
    <citation type="journal article" date="2020" name="Mol. Plant">
        <title>The Chromosome-Based Rubber Tree Genome Provides New Insights into Spurge Genome Evolution and Rubber Biosynthesis.</title>
        <authorList>
            <person name="Liu J."/>
            <person name="Shi C."/>
            <person name="Shi C.C."/>
            <person name="Li W."/>
            <person name="Zhang Q.J."/>
            <person name="Zhang Y."/>
            <person name="Li K."/>
            <person name="Lu H.F."/>
            <person name="Shi C."/>
            <person name="Zhu S.T."/>
            <person name="Xiao Z.Y."/>
            <person name="Nan H."/>
            <person name="Yue Y."/>
            <person name="Zhu X.G."/>
            <person name="Wu Y."/>
            <person name="Hong X.N."/>
            <person name="Fan G.Y."/>
            <person name="Tong Y."/>
            <person name="Zhang D."/>
            <person name="Mao C.L."/>
            <person name="Liu Y.L."/>
            <person name="Hao S.J."/>
            <person name="Liu W.Q."/>
            <person name="Lv M.Q."/>
            <person name="Zhang H.B."/>
            <person name="Liu Y."/>
            <person name="Hu-Tang G.R."/>
            <person name="Wang J.P."/>
            <person name="Wang J.H."/>
            <person name="Sun Y.H."/>
            <person name="Ni S.B."/>
            <person name="Chen W.B."/>
            <person name="Zhang X.C."/>
            <person name="Jiao Y.N."/>
            <person name="Eichler E.E."/>
            <person name="Li G.H."/>
            <person name="Liu X."/>
            <person name="Gao L.Z."/>
        </authorList>
    </citation>
    <scope>NUCLEOTIDE SEQUENCE [LARGE SCALE GENOMIC DNA]</scope>
    <source>
        <strain evidence="2">cv. GT1</strain>
        <tissue evidence="1">Leaf</tissue>
    </source>
</reference>
<evidence type="ECO:0000313" key="1">
    <source>
        <dbReference type="EMBL" id="KAF2284705.1"/>
    </source>
</evidence>
<name>A0A6A6K8J7_HEVBR</name>
<gene>
    <name evidence="1" type="ORF">GH714_029439</name>
</gene>
<organism evidence="1 2">
    <name type="scientific">Hevea brasiliensis</name>
    <name type="common">Para rubber tree</name>
    <name type="synonym">Siphonia brasiliensis</name>
    <dbReference type="NCBI Taxonomy" id="3981"/>
    <lineage>
        <taxon>Eukaryota</taxon>
        <taxon>Viridiplantae</taxon>
        <taxon>Streptophyta</taxon>
        <taxon>Embryophyta</taxon>
        <taxon>Tracheophyta</taxon>
        <taxon>Spermatophyta</taxon>
        <taxon>Magnoliopsida</taxon>
        <taxon>eudicotyledons</taxon>
        <taxon>Gunneridae</taxon>
        <taxon>Pentapetalae</taxon>
        <taxon>rosids</taxon>
        <taxon>fabids</taxon>
        <taxon>Malpighiales</taxon>
        <taxon>Euphorbiaceae</taxon>
        <taxon>Crotonoideae</taxon>
        <taxon>Micrandreae</taxon>
        <taxon>Hevea</taxon>
    </lineage>
</organism>